<comment type="caution">
    <text evidence="2">The sequence shown here is derived from an EMBL/GenBank/DDBJ whole genome shotgun (WGS) entry which is preliminary data.</text>
</comment>
<dbReference type="Pfam" id="PF14332">
    <property type="entry name" value="DUF4388"/>
    <property type="match status" value="1"/>
</dbReference>
<gene>
    <name evidence="2" type="ORF">H8E41_13940</name>
</gene>
<protein>
    <submittedName>
        <fullName evidence="2">DUF4388 domain-containing protein</fullName>
    </submittedName>
</protein>
<dbReference type="EMBL" id="JACNJZ010000209">
    <property type="protein sequence ID" value="MBC8318994.1"/>
    <property type="molecule type" value="Genomic_DNA"/>
</dbReference>
<dbReference type="PANTHER" id="PTHR36304">
    <property type="entry name" value="DOMAIN GTPASE-ACTIVATING PROTEIN, PUTATIVE-RELATED-RELATED"/>
    <property type="match status" value="1"/>
</dbReference>
<name>A0A8J6TD95_9BACT</name>
<dbReference type="Proteomes" id="UP000614424">
    <property type="component" value="Unassembled WGS sequence"/>
</dbReference>
<dbReference type="PANTHER" id="PTHR36304:SF4">
    <property type="entry name" value="DUF4388 DOMAIN-CONTAINING PROTEIN"/>
    <property type="match status" value="1"/>
</dbReference>
<evidence type="ECO:0000313" key="3">
    <source>
        <dbReference type="Proteomes" id="UP000614424"/>
    </source>
</evidence>
<evidence type="ECO:0000313" key="2">
    <source>
        <dbReference type="EMBL" id="MBC8318994.1"/>
    </source>
</evidence>
<dbReference type="AlphaFoldDB" id="A0A8J6TD95"/>
<organism evidence="2 3">
    <name type="scientific">Candidatus Desulfobia pelagia</name>
    <dbReference type="NCBI Taxonomy" id="2841692"/>
    <lineage>
        <taxon>Bacteria</taxon>
        <taxon>Pseudomonadati</taxon>
        <taxon>Thermodesulfobacteriota</taxon>
        <taxon>Desulfobulbia</taxon>
        <taxon>Desulfobulbales</taxon>
        <taxon>Desulfobulbaceae</taxon>
        <taxon>Candidatus Desulfobia</taxon>
    </lineage>
</organism>
<dbReference type="InterPro" id="IPR037257">
    <property type="entry name" value="T2SS_E_N_sf"/>
</dbReference>
<proteinExistence type="predicted"/>
<dbReference type="SUPFAM" id="SSF160246">
    <property type="entry name" value="EspE N-terminal domain-like"/>
    <property type="match status" value="1"/>
</dbReference>
<feature type="domain" description="PatA-like N-terminal" evidence="1">
    <location>
        <begin position="5"/>
        <end position="158"/>
    </location>
</feature>
<sequence>MNLKGDYEGSSLNSILQLLCDDQRTGILRVTSGEKQSRVVFKEGTIVYAIGSHKEARLGAILRRDGVLSEEHLKKCLLSAKETKQALGKVLVNRGYISLETLKKYNKKQVEEILYNLLFWRKGEFEYSDSELNLSGMIITQLNPMRLILEASRRIDEMSMLTEMIPSDQIIFKISDKPQTDEEEIKFSPNEWRILSLIDGIRPLRQIIEITGYDEFAVYKIVYSIMSYGLIEKMEGSPVTVKKNESNHTSIISFYSAVFQVIEKFLSADYSHLTATLFEECKNNLSSPYRTIVADFQVGTIPGEAEIDTIHKTLTEVLENGMQHNLLLIDSFNALCRYLISEISLLGKNPVQHIIAEIKRLL</sequence>
<accession>A0A8J6TD95</accession>
<evidence type="ECO:0000259" key="1">
    <source>
        <dbReference type="Pfam" id="PF14332"/>
    </source>
</evidence>
<dbReference type="InterPro" id="IPR025497">
    <property type="entry name" value="PatA-like_N"/>
</dbReference>
<reference evidence="2 3" key="1">
    <citation type="submission" date="2020-08" db="EMBL/GenBank/DDBJ databases">
        <title>Bridging the membrane lipid divide: bacteria of the FCB group superphylum have the potential to synthesize archaeal ether lipids.</title>
        <authorList>
            <person name="Villanueva L."/>
            <person name="Von Meijenfeldt F.A.B."/>
            <person name="Westbye A.B."/>
            <person name="Yadav S."/>
            <person name="Hopmans E.C."/>
            <person name="Dutilh B.E."/>
            <person name="Sinninghe Damste J.S."/>
        </authorList>
    </citation>
    <scope>NUCLEOTIDE SEQUENCE [LARGE SCALE GENOMIC DNA]</scope>
    <source>
        <strain evidence="2">NIOZ-UU47</strain>
    </source>
</reference>
<feature type="non-terminal residue" evidence="2">
    <location>
        <position position="362"/>
    </location>
</feature>